<feature type="region of interest" description="Disordered" evidence="3">
    <location>
        <begin position="738"/>
        <end position="830"/>
    </location>
</feature>
<comment type="caution">
    <text evidence="5">The sequence shown here is derived from an EMBL/GenBank/DDBJ whole genome shotgun (WGS) entry which is preliminary data.</text>
</comment>
<gene>
    <name evidence="5" type="ORF">R54839_PPFHFPJH_01601</name>
</gene>
<dbReference type="Pfam" id="PF19258">
    <property type="entry name" value="KxYKxGKxW_sig"/>
    <property type="match status" value="1"/>
</dbReference>
<organism evidence="5 6">
    <name type="scientific">Fructobacillus fructosus</name>
    <dbReference type="NCBI Taxonomy" id="1631"/>
    <lineage>
        <taxon>Bacteria</taxon>
        <taxon>Bacillati</taxon>
        <taxon>Bacillota</taxon>
        <taxon>Bacilli</taxon>
        <taxon>Lactobacillales</taxon>
        <taxon>Lactobacillaceae</taxon>
        <taxon>Fructobacillus</taxon>
    </lineage>
</organism>
<feature type="compositionally biased region" description="Basic and acidic residues" evidence="3">
    <location>
        <begin position="1095"/>
        <end position="1113"/>
    </location>
</feature>
<feature type="domain" description="DUF1542" evidence="4">
    <location>
        <begin position="1486"/>
        <end position="1558"/>
    </location>
</feature>
<dbReference type="InterPro" id="IPR011439">
    <property type="entry name" value="DUF1542"/>
</dbReference>
<accession>A0ABM9N1Q3</accession>
<evidence type="ECO:0000259" key="4">
    <source>
        <dbReference type="Pfam" id="PF07564"/>
    </source>
</evidence>
<feature type="compositionally biased region" description="Basic and acidic residues" evidence="3">
    <location>
        <begin position="1039"/>
        <end position="1061"/>
    </location>
</feature>
<sequence>MKTIKKNEHYKMYKAGKQWLFASLATVTLLGGAASSLDSTFLSHFAPSLMSKVSADDASGLDNIKFDTPEDALIGTWIDLKEVDNQAPDGKQYINYQAKNLYVRKETKTHKLVANYIAGRTTITLTSMGARNSMVLQTSSDGGKNWKDVKKVQAAQKNGSVDFTIPYDIDTNNAQIRVGYQSDRNQKDGSSGDWNYYTPADVAIVSSAAQAAQQKTDEAQAEASLAQKKTTQENLDQEYQKVQDEINGDTGLTTAAKNQQLVDAKKAYETASNSYQENDNAADTKTAETTGIQNIDNAYQKPETLDNQRADARQIVDTKAKQANKDINANPNMTDAEKTAALKKVKDAQDTLDSNISKADADGIPAARDEETNNKNITTANNDFEKSLPIRVIDATNQIEQDRQAARAKVANDPTLTSDEKTEQNNAIDKAASDATSKIKSDANAQSVVDDMKDVDSKIEAPYKAGTSLATQKQTATQKFTDLADQTNRDIDNDTSLTDAEKDAQHKVVAAALTKAQQAIADVTNADDINKVRDGQDYSKDITGAHKVGEESLGDRKKNAQQAIDDARQNTENSIAGDDRLSTQQKADQKAAAENAWKKANAAINEDDADAQAIKDAADNGVTNIDNAYQAGQDLSTQATDAKDKIKDAADQAKADINSDSSLDDATKQDQSVAVDKAAENADSNVDNAKSADAINQETNAGVKNITVLKAVKTSALNSIDQAVKDTKAKIASDDRLSAAEKTEQNNKVDVDAATAKDTVNNEPDASKVATEGTNGGNSITTEYKPGKDLSDQKTGSEDKIKDAQQAAKSAVEGDSSLDESTKTAQKAAIDQAAQAAESNVSNAKTADEINQATSAGVNNINALSTAKKNANDAIDKAVTDTKAKIAADDRLSAADKTAQTRKVDSDATAAKSTINAETVSAKIADEGTNGANTIAAEYKPGKELSDQKTDAEDKVKAAATAAKAGVDNDSSLDENTKTAQKNAIDKAAQNADDAVATKTSADDINNATTAGIDNINALNDAKKSALSAVDQAVKDTKAKIASDDRLSAAEKTEQNNKVDVDAATAKDTVNNEPDASKVATEGTNGGNSITTEYKPGKDLSDQKTGSEDKIKDAQQAAKSAVEGDSSLDESTKTAQKAAIDQAAQAAESNVSNAKTADEINQATSAGVNNINALSTAKKNANDAIDKAVTDTKAKIAADDRLSAADKTAQTRKVDSDATAAKSTINAETVSAKIADEGTNGANTIAAEYKPGKELSDQKTDAEDKVKAAATAAKAGVDNDSSLDENTKTAQKNAIDKAAQNADDAVATKTSADDINNATTAGIDNINALNDAKKSALSAVDQAVKDTKAKIAADSALTSDEKKAQSDKADEDAATAKANIDDATNNDDIDAATTNGVNTIDGDYKAGSMSDVKDTNKGKIDAAADDAKKAIDNDGSLTPDAKDKRKAAIDEAAAKAKADIDNAKTADNVGINAEDGAATIAGLNGAKDSAGVQIDHAADKAKSDIDNDASLSGKEKNNQDQQVDQAVANAKAAIDSASDMDAVIQLKDSGLAVINKIHQSGLPLGQQQQSANRFVENEAAKVRAEIENNPYLTQAEKTAQLAALDAMIQDVKQSIASAKDSDALEQALISGKQKIESVYHMGVKKTKQAVQKPVVKKDSPMPETASRVSRHAQETIGLALTASLSTFFLTKKCHDK</sequence>
<feature type="domain" description="DUF1542" evidence="4">
    <location>
        <begin position="309"/>
        <end position="361"/>
    </location>
</feature>
<dbReference type="RefSeq" id="WP_338346434.1">
    <property type="nucleotide sequence ID" value="NZ_CAUZLR010000014.1"/>
</dbReference>
<feature type="compositionally biased region" description="Basic and acidic residues" evidence="3">
    <location>
        <begin position="738"/>
        <end position="751"/>
    </location>
</feature>
<proteinExistence type="predicted"/>
<dbReference type="EMBL" id="CAUZLR010000014">
    <property type="protein sequence ID" value="CAK1254087.1"/>
    <property type="molecule type" value="Genomic_DNA"/>
</dbReference>
<feature type="coiled-coil region" evidence="2">
    <location>
        <begin position="209"/>
        <end position="245"/>
    </location>
</feature>
<evidence type="ECO:0000256" key="1">
    <source>
        <dbReference type="ARBA" id="ARBA00022729"/>
    </source>
</evidence>
<keyword evidence="1" id="KW-0732">Signal</keyword>
<keyword evidence="2" id="KW-0175">Coiled coil</keyword>
<feature type="compositionally biased region" description="Basic and acidic residues" evidence="3">
    <location>
        <begin position="545"/>
        <end position="558"/>
    </location>
</feature>
<reference evidence="5 6" key="1">
    <citation type="submission" date="2023-10" db="EMBL/GenBank/DDBJ databases">
        <authorList>
            <person name="Botero Cardona J."/>
        </authorList>
    </citation>
    <scope>NUCLEOTIDE SEQUENCE [LARGE SCALE GENOMIC DNA]</scope>
    <source>
        <strain evidence="5 6">R-54839</strain>
    </source>
</reference>
<feature type="compositionally biased region" description="Basic and acidic residues" evidence="3">
    <location>
        <begin position="785"/>
        <end position="803"/>
    </location>
</feature>
<feature type="domain" description="DUF1542" evidence="4">
    <location>
        <begin position="1568"/>
        <end position="1638"/>
    </location>
</feature>
<dbReference type="InterPro" id="IPR022263">
    <property type="entry name" value="KxYKxGKxW"/>
</dbReference>
<feature type="domain" description="DUF1542" evidence="4">
    <location>
        <begin position="1332"/>
        <end position="1401"/>
    </location>
</feature>
<evidence type="ECO:0000256" key="3">
    <source>
        <dbReference type="SAM" id="MobiDB-lite"/>
    </source>
</evidence>
<feature type="region of interest" description="Disordered" evidence="3">
    <location>
        <begin position="1201"/>
        <end position="1222"/>
    </location>
</feature>
<feature type="region of interest" description="Disordered" evidence="3">
    <location>
        <begin position="891"/>
        <end position="912"/>
    </location>
</feature>
<protein>
    <submittedName>
        <fullName evidence="5">Chromosome segregation ATPase Smc (Smc)</fullName>
    </submittedName>
</protein>
<feature type="compositionally biased region" description="Basic and acidic residues" evidence="3">
    <location>
        <begin position="1359"/>
        <end position="1368"/>
    </location>
</feature>
<feature type="region of interest" description="Disordered" evidence="3">
    <location>
        <begin position="545"/>
        <end position="594"/>
    </location>
</feature>
<dbReference type="Pfam" id="PF07564">
    <property type="entry name" value="DUF1542"/>
    <property type="match status" value="5"/>
</dbReference>
<feature type="region of interest" description="Disordered" evidence="3">
    <location>
        <begin position="1501"/>
        <end position="1521"/>
    </location>
</feature>
<keyword evidence="6" id="KW-1185">Reference proteome</keyword>
<feature type="region of interest" description="Disordered" evidence="3">
    <location>
        <begin position="1649"/>
        <end position="1670"/>
    </location>
</feature>
<feature type="region of interest" description="Disordered" evidence="3">
    <location>
        <begin position="656"/>
        <end position="693"/>
    </location>
</feature>
<dbReference type="Proteomes" id="UP001314261">
    <property type="component" value="Unassembled WGS sequence"/>
</dbReference>
<name>A0ABM9N1Q3_9LACO</name>
<dbReference type="NCBIfam" id="TIGR03715">
    <property type="entry name" value="KxYKxGKxW"/>
    <property type="match status" value="1"/>
</dbReference>
<feature type="compositionally biased region" description="Polar residues" evidence="3">
    <location>
        <begin position="682"/>
        <end position="693"/>
    </location>
</feature>
<feature type="region of interest" description="Disordered" evidence="3">
    <location>
        <begin position="1351"/>
        <end position="1375"/>
    </location>
</feature>
<evidence type="ECO:0000313" key="6">
    <source>
        <dbReference type="Proteomes" id="UP001314261"/>
    </source>
</evidence>
<feature type="region of interest" description="Disordered" evidence="3">
    <location>
        <begin position="1039"/>
        <end position="1140"/>
    </location>
</feature>
<feature type="domain" description="DUF1542" evidence="4">
    <location>
        <begin position="712"/>
        <end position="781"/>
    </location>
</feature>
<evidence type="ECO:0000256" key="2">
    <source>
        <dbReference type="SAM" id="Coils"/>
    </source>
</evidence>
<evidence type="ECO:0000313" key="5">
    <source>
        <dbReference type="EMBL" id="CAK1254087.1"/>
    </source>
</evidence>
<feature type="compositionally biased region" description="Basic and acidic residues" evidence="3">
    <location>
        <begin position="577"/>
        <end position="591"/>
    </location>
</feature>
<feature type="region of interest" description="Disordered" evidence="3">
    <location>
        <begin position="404"/>
        <end position="434"/>
    </location>
</feature>